<gene>
    <name evidence="1" type="ORF">F443_18172</name>
</gene>
<name>V9E8T6_PHYNI</name>
<organism evidence="1 2">
    <name type="scientific">Phytophthora nicotianae P1569</name>
    <dbReference type="NCBI Taxonomy" id="1317065"/>
    <lineage>
        <taxon>Eukaryota</taxon>
        <taxon>Sar</taxon>
        <taxon>Stramenopiles</taxon>
        <taxon>Oomycota</taxon>
        <taxon>Peronosporomycetes</taxon>
        <taxon>Peronosporales</taxon>
        <taxon>Peronosporaceae</taxon>
        <taxon>Phytophthora</taxon>
    </lineage>
</organism>
<comment type="caution">
    <text evidence="1">The sequence shown here is derived from an EMBL/GenBank/DDBJ whole genome shotgun (WGS) entry which is preliminary data.</text>
</comment>
<dbReference type="EMBL" id="ANIZ01003128">
    <property type="protein sequence ID" value="ETI35485.1"/>
    <property type="molecule type" value="Genomic_DNA"/>
</dbReference>
<protein>
    <submittedName>
        <fullName evidence="1">Uncharacterized protein</fullName>
    </submittedName>
</protein>
<dbReference type="HOGENOM" id="CLU_189485_0_0_1"/>
<reference evidence="1 2" key="1">
    <citation type="submission" date="2013-11" db="EMBL/GenBank/DDBJ databases">
        <title>The Genome Sequence of Phytophthora parasitica P1569.</title>
        <authorList>
            <consortium name="The Broad Institute Genomics Platform"/>
            <person name="Russ C."/>
            <person name="Tyler B."/>
            <person name="Panabieres F."/>
            <person name="Shan W."/>
            <person name="Tripathy S."/>
            <person name="Grunwald N."/>
            <person name="Machado M."/>
            <person name="Johnson C.S."/>
            <person name="Arredondo F."/>
            <person name="Hong C."/>
            <person name="Coffey M."/>
            <person name="Young S.K."/>
            <person name="Zeng Q."/>
            <person name="Gargeya S."/>
            <person name="Fitzgerald M."/>
            <person name="Abouelleil A."/>
            <person name="Alvarado L."/>
            <person name="Chapman S.B."/>
            <person name="Gainer-Dewar J."/>
            <person name="Goldberg J."/>
            <person name="Griggs A."/>
            <person name="Gujja S."/>
            <person name="Hansen M."/>
            <person name="Howarth C."/>
            <person name="Imamovic A."/>
            <person name="Ireland A."/>
            <person name="Larimer J."/>
            <person name="McCowan C."/>
            <person name="Murphy C."/>
            <person name="Pearson M."/>
            <person name="Poon T.W."/>
            <person name="Priest M."/>
            <person name="Roberts A."/>
            <person name="Saif S."/>
            <person name="Shea T."/>
            <person name="Sykes S."/>
            <person name="Wortman J."/>
            <person name="Nusbaum C."/>
            <person name="Birren B."/>
        </authorList>
    </citation>
    <scope>NUCLEOTIDE SEQUENCE [LARGE SCALE GENOMIC DNA]</scope>
    <source>
        <strain evidence="1 2">P1569</strain>
    </source>
</reference>
<accession>V9E8T6</accession>
<keyword evidence="2" id="KW-1185">Reference proteome</keyword>
<evidence type="ECO:0000313" key="2">
    <source>
        <dbReference type="Proteomes" id="UP000018721"/>
    </source>
</evidence>
<dbReference type="Proteomes" id="UP000018721">
    <property type="component" value="Unassembled WGS sequence"/>
</dbReference>
<evidence type="ECO:0000313" key="1">
    <source>
        <dbReference type="EMBL" id="ETI35485.1"/>
    </source>
</evidence>
<dbReference type="AlphaFoldDB" id="V9E8T6"/>
<proteinExistence type="predicted"/>
<sequence>MPRALPWAELAVGLNQEDIDLLLVSFKSFKIAKSDHVPCTVCTNATPHNTRKRLLRCACDECRAAMLYARCEWCGKLLKCEQQDLLDLSKVGSHVVHADRLGHPA</sequence>